<gene>
    <name evidence="1" type="ORF">DERF_006132</name>
</gene>
<sequence>MLNVISTLLSVVFNKPKFLGGCKISLIIRLIFRYHQNFLTFLEKKKNNSKNRSFREKFLSTSTNCDICDVRKYLCHIVIFMG</sequence>
<dbReference type="Proteomes" id="UP000790347">
    <property type="component" value="Unassembled WGS sequence"/>
</dbReference>
<organism evidence="1 2">
    <name type="scientific">Dermatophagoides farinae</name>
    <name type="common">American house dust mite</name>
    <dbReference type="NCBI Taxonomy" id="6954"/>
    <lineage>
        <taxon>Eukaryota</taxon>
        <taxon>Metazoa</taxon>
        <taxon>Ecdysozoa</taxon>
        <taxon>Arthropoda</taxon>
        <taxon>Chelicerata</taxon>
        <taxon>Arachnida</taxon>
        <taxon>Acari</taxon>
        <taxon>Acariformes</taxon>
        <taxon>Sarcoptiformes</taxon>
        <taxon>Astigmata</taxon>
        <taxon>Psoroptidia</taxon>
        <taxon>Analgoidea</taxon>
        <taxon>Pyroglyphidae</taxon>
        <taxon>Dermatophagoidinae</taxon>
        <taxon>Dermatophagoides</taxon>
    </lineage>
</organism>
<dbReference type="AlphaFoldDB" id="A0A922I785"/>
<keyword evidence="2" id="KW-1185">Reference proteome</keyword>
<dbReference type="EMBL" id="ASGP02000002">
    <property type="protein sequence ID" value="KAH9522568.1"/>
    <property type="molecule type" value="Genomic_DNA"/>
</dbReference>
<evidence type="ECO:0000313" key="2">
    <source>
        <dbReference type="Proteomes" id="UP000790347"/>
    </source>
</evidence>
<reference evidence="1" key="1">
    <citation type="submission" date="2013-05" db="EMBL/GenBank/DDBJ databases">
        <authorList>
            <person name="Yim A.K.Y."/>
            <person name="Chan T.F."/>
            <person name="Ji K.M."/>
            <person name="Liu X.Y."/>
            <person name="Zhou J.W."/>
            <person name="Li R.Q."/>
            <person name="Yang K.Y."/>
            <person name="Li J."/>
            <person name="Li M."/>
            <person name="Law P.T.W."/>
            <person name="Wu Y.L."/>
            <person name="Cai Z.L."/>
            <person name="Qin H."/>
            <person name="Bao Y."/>
            <person name="Leung R.K.K."/>
            <person name="Ng P.K.S."/>
            <person name="Zou J."/>
            <person name="Zhong X.J."/>
            <person name="Ran P.X."/>
            <person name="Zhong N.S."/>
            <person name="Liu Z.G."/>
            <person name="Tsui S.K.W."/>
        </authorList>
    </citation>
    <scope>NUCLEOTIDE SEQUENCE</scope>
    <source>
        <strain evidence="1">Derf</strain>
        <tissue evidence="1">Whole organism</tissue>
    </source>
</reference>
<protein>
    <submittedName>
        <fullName evidence="1">Uncharacterized protein</fullName>
    </submittedName>
</protein>
<evidence type="ECO:0000313" key="1">
    <source>
        <dbReference type="EMBL" id="KAH9522568.1"/>
    </source>
</evidence>
<accession>A0A922I785</accession>
<reference evidence="1" key="2">
    <citation type="journal article" date="2022" name="Res Sq">
        <title>Comparative Genomics Reveals Insights into the Divergent Evolution of Astigmatic Mites and Household Pest Adaptations.</title>
        <authorList>
            <person name="Xiong Q."/>
            <person name="Wan A.T.-Y."/>
            <person name="Liu X.-Y."/>
            <person name="Fung C.S.-H."/>
            <person name="Xiao X."/>
            <person name="Malainual N."/>
            <person name="Hou J."/>
            <person name="Wang L."/>
            <person name="Wang M."/>
            <person name="Yang K."/>
            <person name="Cui Y."/>
            <person name="Leung E."/>
            <person name="Nong W."/>
            <person name="Shin S.-K."/>
            <person name="Au S."/>
            <person name="Jeong K.Y."/>
            <person name="Chew F.T."/>
            <person name="Hui J."/>
            <person name="Leung T.F."/>
            <person name="Tungtrongchitr A."/>
            <person name="Zhong N."/>
            <person name="Liu Z."/>
            <person name="Tsui S."/>
        </authorList>
    </citation>
    <scope>NUCLEOTIDE SEQUENCE</scope>
    <source>
        <strain evidence="1">Derf</strain>
        <tissue evidence="1">Whole organism</tissue>
    </source>
</reference>
<proteinExistence type="predicted"/>
<name>A0A922I785_DERFA</name>
<comment type="caution">
    <text evidence="1">The sequence shown here is derived from an EMBL/GenBank/DDBJ whole genome shotgun (WGS) entry which is preliminary data.</text>
</comment>